<evidence type="ECO:0000313" key="2">
    <source>
        <dbReference type="EMBL" id="SFQ88861.1"/>
    </source>
</evidence>
<keyword evidence="3" id="KW-1185">Reference proteome</keyword>
<dbReference type="SUPFAM" id="SSF48239">
    <property type="entry name" value="Terpenoid cyclases/Protein prenyltransferases"/>
    <property type="match status" value="1"/>
</dbReference>
<gene>
    <name evidence="2" type="ORF">SAMN02745910_05148</name>
</gene>
<comment type="caution">
    <text evidence="2">The sequence shown here is derived from an EMBL/GenBank/DDBJ whole genome shotgun (WGS) entry which is preliminary data.</text>
</comment>
<accession>A0A1I6C6R6</accession>
<protein>
    <submittedName>
        <fullName evidence="2">Squalene-hopene cyclase C-terminal domain-containing protein</fullName>
    </submittedName>
</protein>
<name>A0A1I6C6R6_9BACI</name>
<proteinExistence type="predicted"/>
<dbReference type="Gene3D" id="1.50.10.20">
    <property type="match status" value="1"/>
</dbReference>
<dbReference type="Pfam" id="PF13243">
    <property type="entry name" value="SQHop_cyclase_C"/>
    <property type="match status" value="1"/>
</dbReference>
<reference evidence="2 3" key="1">
    <citation type="submission" date="2016-10" db="EMBL/GenBank/DDBJ databases">
        <authorList>
            <person name="Varghese N."/>
            <person name="Submissions S."/>
        </authorList>
    </citation>
    <scope>NUCLEOTIDE SEQUENCE [LARGE SCALE GENOMIC DNA]</scope>
    <source>
        <strain evidence="2 3">DSM 13796</strain>
    </source>
</reference>
<dbReference type="Proteomes" id="UP000182762">
    <property type="component" value="Unassembled WGS sequence"/>
</dbReference>
<dbReference type="InterPro" id="IPR008930">
    <property type="entry name" value="Terpenoid_cyclase/PrenylTrfase"/>
</dbReference>
<evidence type="ECO:0000259" key="1">
    <source>
        <dbReference type="Pfam" id="PF13243"/>
    </source>
</evidence>
<evidence type="ECO:0000313" key="3">
    <source>
        <dbReference type="Proteomes" id="UP000182762"/>
    </source>
</evidence>
<dbReference type="EMBL" id="FOXX01000029">
    <property type="protein sequence ID" value="SFQ88861.1"/>
    <property type="molecule type" value="Genomic_DNA"/>
</dbReference>
<organism evidence="2 3">
    <name type="scientific">Priestia endophytica DSM 13796</name>
    <dbReference type="NCBI Taxonomy" id="1121089"/>
    <lineage>
        <taxon>Bacteria</taxon>
        <taxon>Bacillati</taxon>
        <taxon>Bacillota</taxon>
        <taxon>Bacilli</taxon>
        <taxon>Bacillales</taxon>
        <taxon>Bacillaceae</taxon>
        <taxon>Priestia</taxon>
    </lineage>
</organism>
<sequence>MKVKVNTLLDKGLNYVLENGTDLEKWHAKQLLNIKEELPPHWASKQNPDGGWNSKEFNNTVSNMGSTSVTLMRLIFFKLQHLGEMNMTVDFLWNTQQNDGRWGENSKQYKDNPPEWNKPGDLKVEVWETANNLASLSALGYTNDRRVIKGIEWVESKEIESGRFPGYIHTTHAMAAVKFLQEEYEASEKYMEQSHQFLEQNRHKDWFDIMDVTWPLTLWSNAGVSSKYPIVEAYLSELISRRNEGGIWRSIYPNCDTQYTIEAISLLRNYRE</sequence>
<feature type="domain" description="Squalene cyclase C-terminal" evidence="1">
    <location>
        <begin position="44"/>
        <end position="180"/>
    </location>
</feature>
<dbReference type="InterPro" id="IPR032696">
    <property type="entry name" value="SQ_cyclase_C"/>
</dbReference>